<proteinExistence type="predicted"/>
<evidence type="ECO:0000313" key="3">
    <source>
        <dbReference type="Proteomes" id="UP000502831"/>
    </source>
</evidence>
<sequence length="98" mass="10709">MVINVRNEIGGFDYAGSRDSGVKIREALKTNLEKGDKVTLDFVGMTGVSHSFADEIVGILVRAYGVDLIKNKLMLNNATAEIKSLLNLVIRESRKISA</sequence>
<dbReference type="AlphaFoldDB" id="A0A6G9VRX4"/>
<evidence type="ECO:0000313" key="2">
    <source>
        <dbReference type="EMBL" id="QIR75909.1"/>
    </source>
</evidence>
<organism evidence="2 3">
    <name type="scientific">Sulfurospirillum diekertiae</name>
    <dbReference type="NCBI Taxonomy" id="1854492"/>
    <lineage>
        <taxon>Bacteria</taxon>
        <taxon>Pseudomonadati</taxon>
        <taxon>Campylobacterota</taxon>
        <taxon>Epsilonproteobacteria</taxon>
        <taxon>Campylobacterales</taxon>
        <taxon>Sulfurospirillaceae</taxon>
        <taxon>Sulfurospirillum</taxon>
    </lineage>
</organism>
<dbReference type="InterPro" id="IPR025474">
    <property type="entry name" value="DUF4325"/>
</dbReference>
<protein>
    <submittedName>
        <fullName evidence="2">STAS-like domain-containing protein</fullName>
    </submittedName>
</protein>
<reference evidence="2 3" key="1">
    <citation type="journal article" date="2017" name="Environ. Sci. Technol.">
        <title>Organohalide Respiration with Chlorinated Ethenes under Low pH Conditions.</title>
        <authorList>
            <person name="Yang Y."/>
            <person name="Capiro N.L."/>
            <person name="Marcet T.F."/>
            <person name="Yan J."/>
            <person name="Pennell K.D."/>
            <person name="Loffler F.E."/>
        </authorList>
    </citation>
    <scope>NUCLEOTIDE SEQUENCE [LARGE SCALE GENOMIC DNA]</scope>
    <source>
        <strain evidence="2 3">ACSDCE</strain>
    </source>
</reference>
<accession>A0A6G9VRX4</accession>
<dbReference type="Pfam" id="PF14213">
    <property type="entry name" value="DUF4325"/>
    <property type="match status" value="1"/>
</dbReference>
<feature type="domain" description="DUF4325" evidence="1">
    <location>
        <begin position="20"/>
        <end position="82"/>
    </location>
</feature>
<dbReference type="RefSeq" id="WP_167749796.1">
    <property type="nucleotide sequence ID" value="NZ_CP039734.2"/>
</dbReference>
<name>A0A6G9VRX4_9BACT</name>
<dbReference type="Proteomes" id="UP000502831">
    <property type="component" value="Chromosome"/>
</dbReference>
<gene>
    <name evidence="2" type="ORF">FA584_06680</name>
</gene>
<dbReference type="EMBL" id="CP039734">
    <property type="protein sequence ID" value="QIR75909.1"/>
    <property type="molecule type" value="Genomic_DNA"/>
</dbReference>
<evidence type="ECO:0000259" key="1">
    <source>
        <dbReference type="Pfam" id="PF14213"/>
    </source>
</evidence>